<feature type="compositionally biased region" description="Pro residues" evidence="1">
    <location>
        <begin position="86"/>
        <end position="98"/>
    </location>
</feature>
<dbReference type="RefSeq" id="WP_138457993.1">
    <property type="nucleotide sequence ID" value="NZ_VBUU01000029.1"/>
</dbReference>
<feature type="compositionally biased region" description="Basic and acidic residues" evidence="1">
    <location>
        <begin position="60"/>
        <end position="74"/>
    </location>
</feature>
<reference evidence="2 3" key="1">
    <citation type="submission" date="2019-05" db="EMBL/GenBank/DDBJ databases">
        <title>Genomes sequences of two Nocardia cyriacigeorgica environmental isolates, type strains Nocardia asteroides ATCC 19247 and Nocardia cyriacigeorgica DSM 44484.</title>
        <authorList>
            <person name="Vautrin F."/>
            <person name="Bergeron E."/>
            <person name="Dubost A."/>
            <person name="Abrouk D."/>
            <person name="Rodriguez Nava V."/>
            <person name="Pujic P."/>
        </authorList>
    </citation>
    <scope>NUCLEOTIDE SEQUENCE [LARGE SCALE GENOMIC DNA]</scope>
    <source>
        <strain evidence="2 3">EML 1456</strain>
    </source>
</reference>
<evidence type="ECO:0000313" key="3">
    <source>
        <dbReference type="Proteomes" id="UP000308349"/>
    </source>
</evidence>
<sequence length="209" mass="21762">MSTPTIDTTTTSASPELRTDTEKALWDALITHPGDTAAELAKAAGIGASTARKTLARWAADNHAHREPSPDPRSADTWSATASPTDPNPDPDPIPPAPVTELVKPSDHGETGTEEAAAETPGAAQEPENPEPTAAESGEAKPDKLPPGGLRGQVEDYLRDHPGESFTPHQIGKALERSSGAVHNALVKLAATGVADQTNDAPKKFALRP</sequence>
<dbReference type="OrthoDB" id="3623544at2"/>
<feature type="region of interest" description="Disordered" evidence="1">
    <location>
        <begin position="57"/>
        <end position="177"/>
    </location>
</feature>
<protein>
    <submittedName>
        <fullName evidence="2">MarR family transcriptional regulator</fullName>
    </submittedName>
</protein>
<feature type="compositionally biased region" description="Low complexity" evidence="1">
    <location>
        <begin position="118"/>
        <end position="127"/>
    </location>
</feature>
<dbReference type="Proteomes" id="UP000308349">
    <property type="component" value="Unassembled WGS sequence"/>
</dbReference>
<accession>A0A5R8P8H2</accession>
<gene>
    <name evidence="2" type="ORF">FEK35_23325</name>
</gene>
<dbReference type="AlphaFoldDB" id="A0A5R8P8H2"/>
<evidence type="ECO:0000313" key="2">
    <source>
        <dbReference type="EMBL" id="TLG01794.1"/>
    </source>
</evidence>
<name>A0A5R8P8H2_9NOCA</name>
<comment type="caution">
    <text evidence="2">The sequence shown here is derived from an EMBL/GenBank/DDBJ whole genome shotgun (WGS) entry which is preliminary data.</text>
</comment>
<proteinExistence type="predicted"/>
<organism evidence="2 3">
    <name type="scientific">Nocardia cyriacigeorgica</name>
    <dbReference type="NCBI Taxonomy" id="135487"/>
    <lineage>
        <taxon>Bacteria</taxon>
        <taxon>Bacillati</taxon>
        <taxon>Actinomycetota</taxon>
        <taxon>Actinomycetes</taxon>
        <taxon>Mycobacteriales</taxon>
        <taxon>Nocardiaceae</taxon>
        <taxon>Nocardia</taxon>
    </lineage>
</organism>
<dbReference type="EMBL" id="VBUU01000029">
    <property type="protein sequence ID" value="TLG01794.1"/>
    <property type="molecule type" value="Genomic_DNA"/>
</dbReference>
<feature type="compositionally biased region" description="Basic and acidic residues" evidence="1">
    <location>
        <begin position="153"/>
        <end position="163"/>
    </location>
</feature>
<evidence type="ECO:0000256" key="1">
    <source>
        <dbReference type="SAM" id="MobiDB-lite"/>
    </source>
</evidence>